<evidence type="ECO:0000313" key="5">
    <source>
        <dbReference type="Proteomes" id="UP000001425"/>
    </source>
</evidence>
<keyword evidence="2" id="KW-0157">Chromophore</keyword>
<sequence>MQKDFERLFHRAEDHYLQPPEIISFHKQLGLMRERLSAYRLLRDNEIVIFQAIADRLEEEFSNVPATQLQQALLHWISVLRYGAMAMLLSNPEYLQYRLLEWLEGMVQAHDLLAIEIRLSALLKEQLESLLGGPQYRLLEPFLVQADQTILGQAPAAVAEEEAEMMTLGE</sequence>
<evidence type="ECO:0000256" key="3">
    <source>
        <dbReference type="ARBA" id="ARBA00023307"/>
    </source>
</evidence>
<evidence type="ECO:0000313" key="4">
    <source>
        <dbReference type="EMBL" id="BAA18546.1"/>
    </source>
</evidence>
<dbReference type="EMBL" id="BA000022">
    <property type="protein sequence ID" value="BAA18546.1"/>
    <property type="molecule type" value="Genomic_DNA"/>
</dbReference>
<reference evidence="4 5" key="2">
    <citation type="journal article" date="1996" name="DNA Res.">
        <title>Sequence analysis of the genome of the unicellular cyanobacterium Synechocystis sp. strain PCC6803. II. Sequence determination of the entire genome and assignment of potential protein-coding regions.</title>
        <authorList>
            <person name="Kaneko T."/>
            <person name="Sato S."/>
            <person name="Kotani H."/>
            <person name="Tanaka A."/>
            <person name="Asamizu E."/>
            <person name="Nakamura Y."/>
            <person name="Miyajima N."/>
            <person name="Hirosawa M."/>
            <person name="Sugiura M."/>
            <person name="Sasamoto S."/>
            <person name="Kimura T."/>
            <person name="Hosouchi T."/>
            <person name="Matsuno A."/>
            <person name="Muraki A."/>
            <person name="Nakazaki N."/>
            <person name="Naruo K."/>
            <person name="Okumura S."/>
            <person name="Shimpo S."/>
            <person name="Takeuchi C."/>
            <person name="Wada T."/>
            <person name="Watanabe A."/>
            <person name="Yamada M."/>
            <person name="Yasuda M."/>
            <person name="Tabata S."/>
        </authorList>
    </citation>
    <scope>NUCLEOTIDE SEQUENCE [LARGE SCALE GENOMIC DNA]</scope>
    <source>
        <strain evidence="5">ATCC 27184 / PCC 6803 / Kazusa</strain>
    </source>
</reference>
<dbReference type="STRING" id="1148.gene:10499428"/>
<protein>
    <submittedName>
        <fullName evidence="4">Slr0146 protein</fullName>
    </submittedName>
</protein>
<dbReference type="InterPro" id="IPR009050">
    <property type="entry name" value="Globin-like_sf"/>
</dbReference>
<name>P74445_SYNY3</name>
<evidence type="ECO:0000256" key="1">
    <source>
        <dbReference type="ARBA" id="ARBA00008182"/>
    </source>
</evidence>
<keyword evidence="5" id="KW-1185">Reference proteome</keyword>
<dbReference type="KEGG" id="syn:slr0146"/>
<dbReference type="EnsemblBacteria" id="BAA18546">
    <property type="protein sequence ID" value="BAA18546"/>
    <property type="gene ID" value="BAA18546"/>
</dbReference>
<dbReference type="PIR" id="S76417">
    <property type="entry name" value="S76417"/>
</dbReference>
<dbReference type="PaxDb" id="1148-1653634"/>
<gene>
    <name evidence="4" type="ordered locus">slr0146</name>
</gene>
<reference evidence="4 5" key="1">
    <citation type="journal article" date="1995" name="DNA Res.">
        <title>Sequence analysis of the genome of the unicellular cyanobacterium Synechocystis sp. strain PCC6803. I. Sequence features in the 1 Mb region from map positions 64% to 92% of the genome.</title>
        <authorList>
            <person name="Kaneko T."/>
            <person name="Tanaka A."/>
            <person name="Sato S."/>
            <person name="Kotani H."/>
            <person name="Sazuka T."/>
            <person name="Miyajima N."/>
            <person name="Sugiura M."/>
            <person name="Tabata S."/>
        </authorList>
    </citation>
    <scope>NUCLEOTIDE SEQUENCE [LARGE SCALE GENOMIC DNA]</scope>
    <source>
        <strain evidence="5">ATCC 27184 / PCC 6803 / Kazusa</strain>
    </source>
</reference>
<proteinExistence type="inferred from homology"/>
<accession>P74445</accession>
<dbReference type="InterPro" id="IPR038719">
    <property type="entry name" value="Phycobilisome_asu/bsu_sf"/>
</dbReference>
<dbReference type="AlphaFoldDB" id="P74445"/>
<dbReference type="Proteomes" id="UP000001425">
    <property type="component" value="Chromosome"/>
</dbReference>
<dbReference type="Gene3D" id="1.10.490.20">
    <property type="entry name" value="Phycocyanins"/>
    <property type="match status" value="1"/>
</dbReference>
<evidence type="ECO:0000256" key="2">
    <source>
        <dbReference type="ARBA" id="ARBA00022991"/>
    </source>
</evidence>
<dbReference type="eggNOG" id="ENOG5032GP1">
    <property type="taxonomic scope" value="Bacteria"/>
</dbReference>
<keyword evidence="3" id="KW-0089">Bile pigment</keyword>
<comment type="similarity">
    <text evidence="1">Belongs to the phycobiliprotein family.</text>
</comment>
<organism evidence="4 5">
    <name type="scientific">Synechocystis sp. (strain ATCC 27184 / PCC 6803 / Kazusa)</name>
    <dbReference type="NCBI Taxonomy" id="1111708"/>
    <lineage>
        <taxon>Bacteria</taxon>
        <taxon>Bacillati</taxon>
        <taxon>Cyanobacteriota</taxon>
        <taxon>Cyanophyceae</taxon>
        <taxon>Synechococcales</taxon>
        <taxon>Merismopediaceae</taxon>
        <taxon>Synechocystis</taxon>
    </lineage>
</organism>
<dbReference type="InParanoid" id="P74445"/>
<dbReference type="SUPFAM" id="SSF46458">
    <property type="entry name" value="Globin-like"/>
    <property type="match status" value="1"/>
</dbReference>